<dbReference type="AlphaFoldDB" id="A0A1A8XRZ5"/>
<evidence type="ECO:0008006" key="5">
    <source>
        <dbReference type="Google" id="ProtNLM"/>
    </source>
</evidence>
<feature type="transmembrane region" description="Helical" evidence="1">
    <location>
        <begin position="94"/>
        <end position="114"/>
    </location>
</feature>
<keyword evidence="1" id="KW-1133">Transmembrane helix</keyword>
<accession>A0A1A8XRZ5</accession>
<proteinExistence type="predicted"/>
<evidence type="ECO:0000256" key="2">
    <source>
        <dbReference type="SAM" id="SignalP"/>
    </source>
</evidence>
<protein>
    <recommendedName>
        <fullName evidence="5">Transmembrane protein</fullName>
    </recommendedName>
</protein>
<dbReference type="RefSeq" id="WP_186407943.1">
    <property type="nucleotide sequence ID" value="NZ_FLQX01000127.1"/>
</dbReference>
<feature type="signal peptide" evidence="2">
    <location>
        <begin position="1"/>
        <end position="18"/>
    </location>
</feature>
<dbReference type="STRING" id="1860102.ACCAA_50121"/>
<dbReference type="Proteomes" id="UP000199169">
    <property type="component" value="Unassembled WGS sequence"/>
</dbReference>
<feature type="chain" id="PRO_5008381674" description="Transmembrane protein" evidence="2">
    <location>
        <begin position="19"/>
        <end position="123"/>
    </location>
</feature>
<evidence type="ECO:0000313" key="4">
    <source>
        <dbReference type="Proteomes" id="UP000199169"/>
    </source>
</evidence>
<feature type="transmembrane region" description="Helical" evidence="1">
    <location>
        <begin position="34"/>
        <end position="58"/>
    </location>
</feature>
<evidence type="ECO:0000313" key="3">
    <source>
        <dbReference type="EMBL" id="SBT07889.1"/>
    </source>
</evidence>
<sequence length="123" mass="13653">MNKLFIVPFCLISGSVIAQPNPDPARGLWYGKWVLALVPVALGLVFHLLTLGVAVFLIRECVRQGRFKRMSGLPFVGPFFICLGLWWSPSGIPVWVYVFPWGLEFLAGIACVLVQKATHAKPE</sequence>
<name>A0A1A8XRZ5_9PROT</name>
<feature type="transmembrane region" description="Helical" evidence="1">
    <location>
        <begin position="70"/>
        <end position="88"/>
    </location>
</feature>
<gene>
    <name evidence="3" type="ORF">ACCAA_50121</name>
</gene>
<keyword evidence="1" id="KW-0472">Membrane</keyword>
<dbReference type="EMBL" id="FLQX01000127">
    <property type="protein sequence ID" value="SBT07889.1"/>
    <property type="molecule type" value="Genomic_DNA"/>
</dbReference>
<keyword evidence="1" id="KW-0812">Transmembrane</keyword>
<reference evidence="3 4" key="1">
    <citation type="submission" date="2016-06" db="EMBL/GenBank/DDBJ databases">
        <authorList>
            <person name="Kjaerup R.B."/>
            <person name="Dalgaard T.S."/>
            <person name="Juul-Madsen H.R."/>
        </authorList>
    </citation>
    <scope>NUCLEOTIDE SEQUENCE [LARGE SCALE GENOMIC DNA]</scope>
    <source>
        <strain evidence="3">3</strain>
    </source>
</reference>
<keyword evidence="4" id="KW-1185">Reference proteome</keyword>
<organism evidence="3 4">
    <name type="scientific">Candidatus Accumulibacter aalborgensis</name>
    <dbReference type="NCBI Taxonomy" id="1860102"/>
    <lineage>
        <taxon>Bacteria</taxon>
        <taxon>Pseudomonadati</taxon>
        <taxon>Pseudomonadota</taxon>
        <taxon>Betaproteobacteria</taxon>
        <taxon>Candidatus Accumulibacter</taxon>
    </lineage>
</organism>
<keyword evidence="2" id="KW-0732">Signal</keyword>
<evidence type="ECO:0000256" key="1">
    <source>
        <dbReference type="SAM" id="Phobius"/>
    </source>
</evidence>